<keyword evidence="2" id="KW-1003">Cell membrane</keyword>
<feature type="transmembrane region" description="Helical" evidence="6">
    <location>
        <begin position="42"/>
        <end position="58"/>
    </location>
</feature>
<keyword evidence="5 6" id="KW-0472">Membrane</keyword>
<evidence type="ECO:0000256" key="3">
    <source>
        <dbReference type="ARBA" id="ARBA00022692"/>
    </source>
</evidence>
<dbReference type="PANTHER" id="PTHR43370">
    <property type="entry name" value="SUGAR ABC TRANSPORTER INTEGRAL MEMBRANE PROTEIN-RELATED"/>
    <property type="match status" value="1"/>
</dbReference>
<evidence type="ECO:0000256" key="5">
    <source>
        <dbReference type="ARBA" id="ARBA00023136"/>
    </source>
</evidence>
<evidence type="ECO:0000256" key="6">
    <source>
        <dbReference type="SAM" id="Phobius"/>
    </source>
</evidence>
<dbReference type="InterPro" id="IPR001851">
    <property type="entry name" value="ABC_transp_permease"/>
</dbReference>
<dbReference type="Proteomes" id="UP000199229">
    <property type="component" value="Unassembled WGS sequence"/>
</dbReference>
<dbReference type="PANTHER" id="PTHR43370:SF2">
    <property type="entry name" value="ABC TRANSPORTER PERMEASE PROTEIN"/>
    <property type="match status" value="1"/>
</dbReference>
<feature type="transmembrane region" description="Helical" evidence="6">
    <location>
        <begin position="92"/>
        <end position="116"/>
    </location>
</feature>
<dbReference type="STRING" id="582675.SAMN05192565_14117"/>
<feature type="transmembrane region" description="Helical" evidence="6">
    <location>
        <begin position="271"/>
        <end position="290"/>
    </location>
</feature>
<feature type="transmembrane region" description="Helical" evidence="6">
    <location>
        <begin position="6"/>
        <end position="30"/>
    </location>
</feature>
<reference evidence="8" key="1">
    <citation type="submission" date="2016-10" db="EMBL/GenBank/DDBJ databases">
        <authorList>
            <person name="Varghese N."/>
            <person name="Submissions S."/>
        </authorList>
    </citation>
    <scope>NUCLEOTIDE SEQUENCE [LARGE SCALE GENOMIC DNA]</scope>
    <source>
        <strain evidence="8">Gh-105</strain>
    </source>
</reference>
<evidence type="ECO:0000313" key="7">
    <source>
        <dbReference type="EMBL" id="SFH12361.1"/>
    </source>
</evidence>
<dbReference type="RefSeq" id="WP_091975361.1">
    <property type="nucleotide sequence ID" value="NZ_FOPM01000041.1"/>
</dbReference>
<dbReference type="EMBL" id="FOPM01000041">
    <property type="protein sequence ID" value="SFH12361.1"/>
    <property type="molecule type" value="Genomic_DNA"/>
</dbReference>
<organism evidence="7 8">
    <name type="scientific">Methylobacterium gossipiicola</name>
    <dbReference type="NCBI Taxonomy" id="582675"/>
    <lineage>
        <taxon>Bacteria</taxon>
        <taxon>Pseudomonadati</taxon>
        <taxon>Pseudomonadota</taxon>
        <taxon>Alphaproteobacteria</taxon>
        <taxon>Hyphomicrobiales</taxon>
        <taxon>Methylobacteriaceae</taxon>
        <taxon>Methylobacterium</taxon>
    </lineage>
</organism>
<evidence type="ECO:0000256" key="4">
    <source>
        <dbReference type="ARBA" id="ARBA00022989"/>
    </source>
</evidence>
<feature type="transmembrane region" description="Helical" evidence="6">
    <location>
        <begin position="217"/>
        <end position="237"/>
    </location>
</feature>
<dbReference type="CDD" id="cd06580">
    <property type="entry name" value="TM_PBP1_transp_TpRbsC_like"/>
    <property type="match status" value="1"/>
</dbReference>
<keyword evidence="8" id="KW-1185">Reference proteome</keyword>
<keyword evidence="4 6" id="KW-1133">Transmembrane helix</keyword>
<keyword evidence="3 6" id="KW-0812">Transmembrane</keyword>
<feature type="transmembrane region" description="Helical" evidence="6">
    <location>
        <begin position="64"/>
        <end position="85"/>
    </location>
</feature>
<evidence type="ECO:0000256" key="1">
    <source>
        <dbReference type="ARBA" id="ARBA00004651"/>
    </source>
</evidence>
<dbReference type="OrthoDB" id="9792579at2"/>
<dbReference type="AlphaFoldDB" id="A0A1I2XJU3"/>
<feature type="transmembrane region" description="Helical" evidence="6">
    <location>
        <begin position="146"/>
        <end position="163"/>
    </location>
</feature>
<evidence type="ECO:0000256" key="2">
    <source>
        <dbReference type="ARBA" id="ARBA00022475"/>
    </source>
</evidence>
<protein>
    <submittedName>
        <fullName evidence="7">Nucleoside ABC transporter membrane protein</fullName>
    </submittedName>
</protein>
<feature type="transmembrane region" description="Helical" evidence="6">
    <location>
        <begin position="193"/>
        <end position="211"/>
    </location>
</feature>
<feature type="transmembrane region" description="Helical" evidence="6">
    <location>
        <begin position="244"/>
        <end position="265"/>
    </location>
</feature>
<accession>A0A1I2XJU3</accession>
<evidence type="ECO:0000313" key="8">
    <source>
        <dbReference type="Proteomes" id="UP000199229"/>
    </source>
</evidence>
<sequence>MVLDFLMNWLAAIPGFVVPFALAALGLLLIEKAGVLSLGAEGFMLVGALAGIGAILGLGASPLAALLCAALAATLLSLLYAVLVVSLRVNQVIAGLSLVFLAQGLTGLIGTGAGWVNRPVDGLRPVPVPLLGDLPLIGQVVFRQDTVVYLTVPAFALVAWLLARTMVGLRLRAVGDGPDAADTAGIGVSATRYGAIAAGAALVGIAGGYLSVGIARIWVEGMTGGRGWIAIAIVIFARWRPWSALAGALLFGAIEALIPRIAAAGIQVPQYFIAMIPYLATLAVMVWTCLRGGGGSMEPRALGRAHLREDR</sequence>
<comment type="subcellular location">
    <subcellularLocation>
        <location evidence="1">Cell membrane</location>
        <topology evidence="1">Multi-pass membrane protein</topology>
    </subcellularLocation>
</comment>
<proteinExistence type="predicted"/>
<gene>
    <name evidence="7" type="ORF">SAMN05192565_14117</name>
</gene>
<dbReference type="GO" id="GO:0005886">
    <property type="term" value="C:plasma membrane"/>
    <property type="evidence" value="ECO:0007669"/>
    <property type="project" value="UniProtKB-SubCell"/>
</dbReference>
<name>A0A1I2XJU3_9HYPH</name>
<dbReference type="Pfam" id="PF02653">
    <property type="entry name" value="BPD_transp_2"/>
    <property type="match status" value="1"/>
</dbReference>
<dbReference type="GO" id="GO:0022857">
    <property type="term" value="F:transmembrane transporter activity"/>
    <property type="evidence" value="ECO:0007669"/>
    <property type="project" value="InterPro"/>
</dbReference>